<protein>
    <recommendedName>
        <fullName evidence="4">Sporulation protein YtfJ</fullName>
    </recommendedName>
</protein>
<dbReference type="Proteomes" id="UP000318937">
    <property type="component" value="Unassembled WGS sequence"/>
</dbReference>
<keyword evidence="1" id="KW-1133">Transmembrane helix</keyword>
<dbReference type="PANTHER" id="PTHR39162:SF1">
    <property type="entry name" value="SPORULATION PROTEIN YTFJ"/>
    <property type="match status" value="1"/>
</dbReference>
<organism evidence="2 3">
    <name type="scientific">Psychrobacillus soli</name>
    <dbReference type="NCBI Taxonomy" id="1543965"/>
    <lineage>
        <taxon>Bacteria</taxon>
        <taxon>Bacillati</taxon>
        <taxon>Bacillota</taxon>
        <taxon>Bacilli</taxon>
        <taxon>Bacillales</taxon>
        <taxon>Bacillaceae</taxon>
        <taxon>Psychrobacillus</taxon>
    </lineage>
</organism>
<dbReference type="EMBL" id="VDGG01000011">
    <property type="protein sequence ID" value="TQR16407.1"/>
    <property type="molecule type" value="Genomic_DNA"/>
</dbReference>
<dbReference type="RefSeq" id="WP_142606240.1">
    <property type="nucleotide sequence ID" value="NZ_VDGG01000011.1"/>
</dbReference>
<evidence type="ECO:0008006" key="4">
    <source>
        <dbReference type="Google" id="ProtNLM"/>
    </source>
</evidence>
<dbReference type="PANTHER" id="PTHR39162">
    <property type="entry name" value="GLL3345 PROTEIN"/>
    <property type="match status" value="1"/>
</dbReference>
<feature type="transmembrane region" description="Helical" evidence="1">
    <location>
        <begin position="105"/>
        <end position="125"/>
    </location>
</feature>
<dbReference type="Pfam" id="PF09579">
    <property type="entry name" value="Spore_YtfJ"/>
    <property type="match status" value="1"/>
</dbReference>
<dbReference type="InterPro" id="IPR014229">
    <property type="entry name" value="Spore_YtfJ"/>
</dbReference>
<dbReference type="OrthoDB" id="2427409at2"/>
<gene>
    <name evidence="2" type="ORF">FG383_06735</name>
</gene>
<comment type="caution">
    <text evidence="2">The sequence shown here is derived from an EMBL/GenBank/DDBJ whole genome shotgun (WGS) entry which is preliminary data.</text>
</comment>
<dbReference type="AlphaFoldDB" id="A0A544TG61"/>
<evidence type="ECO:0000313" key="3">
    <source>
        <dbReference type="Proteomes" id="UP000318937"/>
    </source>
</evidence>
<keyword evidence="1" id="KW-0472">Membrane</keyword>
<keyword evidence="1" id="KW-0812">Transmembrane</keyword>
<proteinExistence type="predicted"/>
<sequence>MESDKFVARSEDKHAIYHSPIRSIFEKFSRAKDASLVYGEPIELEDKKVLPVAKVNYYVGGGGGYSNVDEKESAAQGEGGGGYFSVKPVGVFEITSEKVKFKPIINAYSILTIISIVTLGLGFLFQKIIKLNTIKKIR</sequence>
<reference evidence="2 3" key="1">
    <citation type="submission" date="2019-05" db="EMBL/GenBank/DDBJ databases">
        <title>Psychrobacillus vulpis sp. nov., a new species isolated from feces of a red fox that inhabits in The Tablas de Daimiel Natural Park, Albacete, Spain.</title>
        <authorList>
            <person name="Rodriguez M."/>
            <person name="Reina J.C."/>
            <person name="Bejar V."/>
            <person name="Llamas I."/>
        </authorList>
    </citation>
    <scope>NUCLEOTIDE SEQUENCE [LARGE SCALE GENOMIC DNA]</scope>
    <source>
        <strain evidence="2 3">NHI-2</strain>
    </source>
</reference>
<name>A0A544TG61_9BACI</name>
<evidence type="ECO:0000313" key="2">
    <source>
        <dbReference type="EMBL" id="TQR16407.1"/>
    </source>
</evidence>
<keyword evidence="3" id="KW-1185">Reference proteome</keyword>
<evidence type="ECO:0000256" key="1">
    <source>
        <dbReference type="SAM" id="Phobius"/>
    </source>
</evidence>
<accession>A0A544TG61</accession>